<organism evidence="10 11">
    <name type="scientific">Blepharisma stoltei</name>
    <dbReference type="NCBI Taxonomy" id="1481888"/>
    <lineage>
        <taxon>Eukaryota</taxon>
        <taxon>Sar</taxon>
        <taxon>Alveolata</taxon>
        <taxon>Ciliophora</taxon>
        <taxon>Postciliodesmatophora</taxon>
        <taxon>Heterotrichea</taxon>
        <taxon>Heterotrichida</taxon>
        <taxon>Blepharismidae</taxon>
        <taxon>Blepharisma</taxon>
    </lineage>
</organism>
<dbReference type="InterPro" id="IPR001680">
    <property type="entry name" value="WD40_rpt"/>
</dbReference>
<protein>
    <recommendedName>
        <fullName evidence="9">CDC20/Fizzy WD40 domain-containing protein</fullName>
    </recommendedName>
</protein>
<evidence type="ECO:0000256" key="2">
    <source>
        <dbReference type="ARBA" id="ARBA00006445"/>
    </source>
</evidence>
<dbReference type="GO" id="GO:0005680">
    <property type="term" value="C:anaphase-promoting complex"/>
    <property type="evidence" value="ECO:0007669"/>
    <property type="project" value="TreeGrafter"/>
</dbReference>
<accession>A0AAU9JVG7</accession>
<comment type="pathway">
    <text evidence="1">Protein modification; protein ubiquitination.</text>
</comment>
<dbReference type="InterPro" id="IPR019775">
    <property type="entry name" value="WD40_repeat_CS"/>
</dbReference>
<dbReference type="Pfam" id="PF24807">
    <property type="entry name" value="WD40_CDC20-Fz"/>
    <property type="match status" value="1"/>
</dbReference>
<evidence type="ECO:0000256" key="5">
    <source>
        <dbReference type="ARBA" id="ARBA00022737"/>
    </source>
</evidence>
<dbReference type="SMART" id="SM00320">
    <property type="entry name" value="WD40"/>
    <property type="match status" value="6"/>
</dbReference>
<evidence type="ECO:0000256" key="7">
    <source>
        <dbReference type="ARBA" id="ARBA00023306"/>
    </source>
</evidence>
<keyword evidence="3 8" id="KW-0853">WD repeat</keyword>
<dbReference type="PROSITE" id="PS00678">
    <property type="entry name" value="WD_REPEATS_1"/>
    <property type="match status" value="1"/>
</dbReference>
<evidence type="ECO:0000256" key="4">
    <source>
        <dbReference type="ARBA" id="ARBA00022618"/>
    </source>
</evidence>
<sequence length="429" mass="47904">MKPLITPKLSNADQKFSERFLPNRASSNLQVSFDLIKDEKFQQSQDPVADDSQEGYTTLLKNQFLDHSASKNNRFTYSQNTLTKENMPLNFSGEDIYTPLKSQRNIPKAPFKVLDAPSLQDDFYLNLLDWSSNNVLGVGLGSSVYLWNASTSKVTKLCDLGSMDPVTSVSWSPNGNYISIGTNTGSTLLWDSNRLKLIRSFSGHSSRVGAMAWSNKILSTGSRDRQILHRDIRCPEEFVGRLIGHKQEVCGLKWSFDDQQLSSGGNDNKLILWSLQSTSPMAKFNEHIAAVKAIAWSPHQHGLLASGGGTADRTIRFWNTLTNEQLQCVDTGSQVCNLMFSKNSDEIVSTHGYSQNQIMLWQYPGLRKIATLTGHTFRVLYLCMSPDGQTVVTGAGDETLRFWDLFPGNKESCEIGQKTALFPCAFDLR</sequence>
<dbReference type="PROSITE" id="PS50294">
    <property type="entry name" value="WD_REPEATS_REGION"/>
    <property type="match status" value="2"/>
</dbReference>
<evidence type="ECO:0000256" key="6">
    <source>
        <dbReference type="ARBA" id="ARBA00022776"/>
    </source>
</evidence>
<keyword evidence="6" id="KW-0498">Mitosis</keyword>
<comment type="similarity">
    <text evidence="2">Belongs to the WD repeat CDC20/Fizzy family.</text>
</comment>
<keyword evidence="7" id="KW-0131">Cell cycle</keyword>
<gene>
    <name evidence="10" type="ORF">BSTOLATCC_MIC46891</name>
</gene>
<dbReference type="InterPro" id="IPR056150">
    <property type="entry name" value="WD40_CDC20-Fz"/>
</dbReference>
<dbReference type="FunFam" id="2.130.10.10:FF:000025">
    <property type="entry name" value="FIZZY-related 2 isoform 1"/>
    <property type="match status" value="1"/>
</dbReference>
<feature type="repeat" description="WD" evidence="8">
    <location>
        <begin position="159"/>
        <end position="200"/>
    </location>
</feature>
<evidence type="ECO:0000256" key="1">
    <source>
        <dbReference type="ARBA" id="ARBA00004906"/>
    </source>
</evidence>
<proteinExistence type="inferred from homology"/>
<comment type="caution">
    <text evidence="10">The sequence shown here is derived from an EMBL/GenBank/DDBJ whole genome shotgun (WGS) entry which is preliminary data.</text>
</comment>
<dbReference type="EMBL" id="CAJZBQ010000046">
    <property type="protein sequence ID" value="CAG9328909.1"/>
    <property type="molecule type" value="Genomic_DNA"/>
</dbReference>
<feature type="repeat" description="WD" evidence="8">
    <location>
        <begin position="372"/>
        <end position="405"/>
    </location>
</feature>
<dbReference type="SUPFAM" id="SSF50978">
    <property type="entry name" value="WD40 repeat-like"/>
    <property type="match status" value="1"/>
</dbReference>
<dbReference type="InterPro" id="IPR015943">
    <property type="entry name" value="WD40/YVTN_repeat-like_dom_sf"/>
</dbReference>
<dbReference type="InterPro" id="IPR036322">
    <property type="entry name" value="WD40_repeat_dom_sf"/>
</dbReference>
<dbReference type="GO" id="GO:1990757">
    <property type="term" value="F:ubiquitin ligase activator activity"/>
    <property type="evidence" value="ECO:0007669"/>
    <property type="project" value="TreeGrafter"/>
</dbReference>
<dbReference type="CDD" id="cd00200">
    <property type="entry name" value="WD40"/>
    <property type="match status" value="1"/>
</dbReference>
<dbReference type="GO" id="GO:0010997">
    <property type="term" value="F:anaphase-promoting complex binding"/>
    <property type="evidence" value="ECO:0007669"/>
    <property type="project" value="InterPro"/>
</dbReference>
<evidence type="ECO:0000313" key="11">
    <source>
        <dbReference type="Proteomes" id="UP001162131"/>
    </source>
</evidence>
<evidence type="ECO:0000256" key="8">
    <source>
        <dbReference type="PROSITE-ProRule" id="PRU00221"/>
    </source>
</evidence>
<dbReference type="GO" id="GO:0031145">
    <property type="term" value="P:anaphase-promoting complex-dependent catabolic process"/>
    <property type="evidence" value="ECO:0007669"/>
    <property type="project" value="TreeGrafter"/>
</dbReference>
<evidence type="ECO:0000259" key="9">
    <source>
        <dbReference type="Pfam" id="PF24807"/>
    </source>
</evidence>
<dbReference type="GO" id="GO:1905786">
    <property type="term" value="P:positive regulation of anaphase-promoting complex-dependent catabolic process"/>
    <property type="evidence" value="ECO:0007669"/>
    <property type="project" value="TreeGrafter"/>
</dbReference>
<keyword evidence="11" id="KW-1185">Reference proteome</keyword>
<dbReference type="GO" id="GO:0051301">
    <property type="term" value="P:cell division"/>
    <property type="evidence" value="ECO:0007669"/>
    <property type="project" value="UniProtKB-KW"/>
</dbReference>
<dbReference type="Proteomes" id="UP001162131">
    <property type="component" value="Unassembled WGS sequence"/>
</dbReference>
<name>A0AAU9JVG7_9CILI</name>
<dbReference type="PANTHER" id="PTHR19918">
    <property type="entry name" value="CELL DIVISION CYCLE 20 CDC20 FIZZY -RELATED"/>
    <property type="match status" value="1"/>
</dbReference>
<feature type="domain" description="CDC20/Fizzy WD40" evidence="9">
    <location>
        <begin position="114"/>
        <end position="403"/>
    </location>
</feature>
<feature type="repeat" description="WD" evidence="8">
    <location>
        <begin position="242"/>
        <end position="283"/>
    </location>
</feature>
<dbReference type="PANTHER" id="PTHR19918:SF1">
    <property type="entry name" value="FIZZY-RELATED PROTEIN HOMOLOG"/>
    <property type="match status" value="1"/>
</dbReference>
<keyword evidence="5" id="KW-0677">Repeat</keyword>
<keyword evidence="4" id="KW-0132">Cell division</keyword>
<dbReference type="PROSITE" id="PS50082">
    <property type="entry name" value="WD_REPEATS_2"/>
    <property type="match status" value="3"/>
</dbReference>
<dbReference type="AlphaFoldDB" id="A0AAU9JVG7"/>
<dbReference type="InterPro" id="IPR033010">
    <property type="entry name" value="Cdc20/Fizzy"/>
</dbReference>
<reference evidence="10" key="1">
    <citation type="submission" date="2021-09" db="EMBL/GenBank/DDBJ databases">
        <authorList>
            <consortium name="AG Swart"/>
            <person name="Singh M."/>
            <person name="Singh A."/>
            <person name="Seah K."/>
            <person name="Emmerich C."/>
        </authorList>
    </citation>
    <scope>NUCLEOTIDE SEQUENCE</scope>
    <source>
        <strain evidence="10">ATCC30299</strain>
    </source>
</reference>
<evidence type="ECO:0000313" key="10">
    <source>
        <dbReference type="EMBL" id="CAG9328909.1"/>
    </source>
</evidence>
<evidence type="ECO:0000256" key="3">
    <source>
        <dbReference type="ARBA" id="ARBA00022574"/>
    </source>
</evidence>
<dbReference type="Gene3D" id="2.130.10.10">
    <property type="entry name" value="YVTN repeat-like/Quinoprotein amine dehydrogenase"/>
    <property type="match status" value="1"/>
</dbReference>